<accession>A0AAW0ERE2</accession>
<protein>
    <submittedName>
        <fullName evidence="5">B-box zinc finger containing protein</fullName>
    </submittedName>
</protein>
<feature type="region of interest" description="Disordered" evidence="3">
    <location>
        <begin position="261"/>
        <end position="280"/>
    </location>
</feature>
<feature type="coiled-coil region" evidence="2">
    <location>
        <begin position="728"/>
        <end position="762"/>
    </location>
</feature>
<feature type="region of interest" description="Disordered" evidence="3">
    <location>
        <begin position="77"/>
        <end position="119"/>
    </location>
</feature>
<evidence type="ECO:0000256" key="2">
    <source>
        <dbReference type="SAM" id="Coils"/>
    </source>
</evidence>
<dbReference type="GO" id="GO:0008270">
    <property type="term" value="F:zinc ion binding"/>
    <property type="evidence" value="ECO:0007669"/>
    <property type="project" value="UniProtKB-KW"/>
</dbReference>
<evidence type="ECO:0000256" key="3">
    <source>
        <dbReference type="SAM" id="MobiDB-lite"/>
    </source>
</evidence>
<reference evidence="5 6" key="1">
    <citation type="journal article" date="2021" name="MBio">
        <title>A New Model Trypanosomatid, Novymonas esmeraldas: Genomic Perception of Its 'Candidatus Pandoraea novymonadis' Endosymbiont.</title>
        <authorList>
            <person name="Zakharova A."/>
            <person name="Saura A."/>
            <person name="Butenko A."/>
            <person name="Podesvova L."/>
            <person name="Warmusova S."/>
            <person name="Kostygov A.Y."/>
            <person name="Nenarokova A."/>
            <person name="Lukes J."/>
            <person name="Opperdoes F.R."/>
            <person name="Yurchenko V."/>
        </authorList>
    </citation>
    <scope>NUCLEOTIDE SEQUENCE [LARGE SCALE GENOMIC DNA]</scope>
    <source>
        <strain evidence="5 6">E262AT.01</strain>
    </source>
</reference>
<proteinExistence type="predicted"/>
<dbReference type="CDD" id="cd19756">
    <property type="entry name" value="Bbox2"/>
    <property type="match status" value="1"/>
</dbReference>
<dbReference type="PROSITE" id="PS50119">
    <property type="entry name" value="ZF_BBOX"/>
    <property type="match status" value="1"/>
</dbReference>
<dbReference type="SMART" id="SM00336">
    <property type="entry name" value="BBOX"/>
    <property type="match status" value="1"/>
</dbReference>
<evidence type="ECO:0000313" key="5">
    <source>
        <dbReference type="EMBL" id="KAK7195807.1"/>
    </source>
</evidence>
<keyword evidence="1" id="KW-0479">Metal-binding</keyword>
<keyword evidence="1" id="KW-0863">Zinc-finger</keyword>
<feature type="region of interest" description="Disordered" evidence="3">
    <location>
        <begin position="1035"/>
        <end position="1065"/>
    </location>
</feature>
<name>A0AAW0ERE2_9TRYP</name>
<organism evidence="5 6">
    <name type="scientific">Novymonas esmeraldas</name>
    <dbReference type="NCBI Taxonomy" id="1808958"/>
    <lineage>
        <taxon>Eukaryota</taxon>
        <taxon>Discoba</taxon>
        <taxon>Euglenozoa</taxon>
        <taxon>Kinetoplastea</taxon>
        <taxon>Metakinetoplastina</taxon>
        <taxon>Trypanosomatida</taxon>
        <taxon>Trypanosomatidae</taxon>
        <taxon>Novymonas</taxon>
    </lineage>
</organism>
<feature type="compositionally biased region" description="Low complexity" evidence="3">
    <location>
        <begin position="95"/>
        <end position="109"/>
    </location>
</feature>
<comment type="caution">
    <text evidence="5">The sequence shown here is derived from an EMBL/GenBank/DDBJ whole genome shotgun (WGS) entry which is preliminary data.</text>
</comment>
<dbReference type="SUPFAM" id="SSF57845">
    <property type="entry name" value="B-box zinc-binding domain"/>
    <property type="match status" value="1"/>
</dbReference>
<keyword evidence="2" id="KW-0175">Coiled coil</keyword>
<evidence type="ECO:0000313" key="6">
    <source>
        <dbReference type="Proteomes" id="UP001430356"/>
    </source>
</evidence>
<feature type="compositionally biased region" description="Gly residues" evidence="3">
    <location>
        <begin position="1044"/>
        <end position="1054"/>
    </location>
</feature>
<feature type="compositionally biased region" description="Basic and acidic residues" evidence="3">
    <location>
        <begin position="586"/>
        <end position="597"/>
    </location>
</feature>
<feature type="domain" description="B box-type" evidence="4">
    <location>
        <begin position="646"/>
        <end position="688"/>
    </location>
</feature>
<feature type="compositionally biased region" description="Low complexity" evidence="3">
    <location>
        <begin position="264"/>
        <end position="280"/>
    </location>
</feature>
<keyword evidence="6" id="KW-1185">Reference proteome</keyword>
<dbReference type="Proteomes" id="UP001430356">
    <property type="component" value="Unassembled WGS sequence"/>
</dbReference>
<dbReference type="Gene3D" id="3.90.228.10">
    <property type="match status" value="1"/>
</dbReference>
<dbReference type="InterPro" id="IPR051425">
    <property type="entry name" value="Formin_Homology"/>
</dbReference>
<sequence>MAASAPPRVYLRAVVYCDDSPRPHVLRDVRLPRRVDDVRRLVESSVRRRAQVLSFWNFARHRYEVLRDVRQLLQSEGRLREPQPHNSVASSAEVDGTATATDSGAASAGEQDTSRHGDEESRVYRCQLWMETVLFQLEPLDELRDRAEYDELCNHVTRWLGNTHVAFEVQEAVRIRCPYWTRMFDETRTTALAGNQDKVQLLYYSNNAWSVQDVMRCGFLLHNGVPPSTAAALQSHSGTTDTSHGTETLLSIPVPRAADASIGAEPTTPASPAAAAAAAPATANTQRTPFVFTSSMLSPHVRHLSSSTAPHKVLLCEVAPGRRFMTDHGLTGESSDKQAFPTPALRPPIGYDSVCYMRTKKGVYGGRTEDAGDVAVEDLLLVQVQVQHSHQALPRYLITVVPSAIPPSLHPRREPARSATNTPVRAPGTTAQAAAAHEDEVRVYRAAGLPAPPPPVPPPLPLPPSTPPSPAKPSNMKEWFKSLSTRRSHSADHRTSPMRSGVSDGGGVREVRYSTPTHTHTHTASPRPRAASATTPGHDSPGHRHVAWVDSSVDRRRAQDVRGAAPPSSGRAAPARANVGGVLYEGLHRGESSRDDGAAPPLVPSPAVPRNGGPWGRGSGGAEGTAPADLRRAPPRPPLPPAEATIDQFMCGVHPRQVQSLYCTACEELTCPYCASVGTHRDHVVVEVADRAAAVRAMAETLHEELRHWHTQYSKTESELRTEQARYAARQQRELLSLEQRFQALREALSVAQRTMAQTMREAQCRPPLAEAATVVAKYAQALAPVDAALRRYRAASAVQGRGTTATATAATAALPELLHFLRSTPPLVRQVQESFAQHRKEEERRLRDAVVEYEAQAHASEVLFDHVDWAGLRRLLEGIGSVRAGTMSAAGPSPAASSPYRYTAALTVPGAVHSRPGSATVRVRSGTPTALSSPRRDTGSDVSHQLLNSPPLRTRAHSSGGGMSPSVALPRSRSPPLRHERRLHRCLSDLQRGHLWSIQSATAYFAPGQRKAVCSTPFRLLGATWELRIAPLPRRGVRDGGVDDGGGGGGGGSPPTSPMIAPGIDAGVTSAEVARYTPPHALHASGDGSANGGQPSTSSPLVARAVQVSDEGFAREAEGGRVGSHTFVRLSDDGEEEWLGLFLFPLQHRMRLDFRVIAFSEVTWAEWHVLGWTAAFAGKGWGLHPFLQRRELMRTDKLARDNTVKICIAPISDLY</sequence>
<feature type="region of interest" description="Disordered" evidence="3">
    <location>
        <begin position="1080"/>
        <end position="1100"/>
    </location>
</feature>
<dbReference type="Gene3D" id="3.30.160.60">
    <property type="entry name" value="Classic Zinc Finger"/>
    <property type="match status" value="1"/>
</dbReference>
<feature type="compositionally biased region" description="Low complexity" evidence="3">
    <location>
        <begin position="562"/>
        <end position="577"/>
    </location>
</feature>
<feature type="compositionally biased region" description="Gly residues" evidence="3">
    <location>
        <begin position="613"/>
        <end position="623"/>
    </location>
</feature>
<feature type="region of interest" description="Disordered" evidence="3">
    <location>
        <begin position="408"/>
        <end position="641"/>
    </location>
</feature>
<evidence type="ECO:0000259" key="4">
    <source>
        <dbReference type="PROSITE" id="PS50119"/>
    </source>
</evidence>
<feature type="compositionally biased region" description="Pro residues" evidence="3">
    <location>
        <begin position="450"/>
        <end position="471"/>
    </location>
</feature>
<dbReference type="Pfam" id="PF00643">
    <property type="entry name" value="zf-B_box"/>
    <property type="match status" value="1"/>
</dbReference>
<feature type="region of interest" description="Disordered" evidence="3">
    <location>
        <begin position="914"/>
        <end position="979"/>
    </location>
</feature>
<dbReference type="PANTHER" id="PTHR45725">
    <property type="entry name" value="FORMIN HOMOLOGY 2 FAMILY MEMBER"/>
    <property type="match status" value="1"/>
</dbReference>
<gene>
    <name evidence="5" type="ORF">NESM_000511800</name>
</gene>
<dbReference type="InterPro" id="IPR000315">
    <property type="entry name" value="Znf_B-box"/>
</dbReference>
<dbReference type="AlphaFoldDB" id="A0AAW0ERE2"/>
<dbReference type="PANTHER" id="PTHR45725:SF18">
    <property type="entry name" value="ORC1-LIKE AAA ATPASE DOMAIN-CONTAINING PROTEIN"/>
    <property type="match status" value="1"/>
</dbReference>
<dbReference type="EMBL" id="JAECZO010000062">
    <property type="protein sequence ID" value="KAK7195807.1"/>
    <property type="molecule type" value="Genomic_DNA"/>
</dbReference>
<keyword evidence="1" id="KW-0862">Zinc</keyword>
<evidence type="ECO:0000256" key="1">
    <source>
        <dbReference type="PROSITE-ProRule" id="PRU00024"/>
    </source>
</evidence>